<name>A0ABS8HQJ4_9FIRM</name>
<dbReference type="Proteomes" id="UP001165492">
    <property type="component" value="Unassembled WGS sequence"/>
</dbReference>
<protein>
    <submittedName>
        <fullName evidence="1">Uncharacterized protein</fullName>
    </submittedName>
</protein>
<evidence type="ECO:0000313" key="1">
    <source>
        <dbReference type="EMBL" id="MCC5464402.1"/>
    </source>
</evidence>
<organism evidence="1 2">
    <name type="scientific">Pelosinus baikalensis</name>
    <dbReference type="NCBI Taxonomy" id="2892015"/>
    <lineage>
        <taxon>Bacteria</taxon>
        <taxon>Bacillati</taxon>
        <taxon>Bacillota</taxon>
        <taxon>Negativicutes</taxon>
        <taxon>Selenomonadales</taxon>
        <taxon>Sporomusaceae</taxon>
        <taxon>Pelosinus</taxon>
    </lineage>
</organism>
<accession>A0ABS8HQJ4</accession>
<keyword evidence="2" id="KW-1185">Reference proteome</keyword>
<proteinExistence type="predicted"/>
<sequence>MEAEITQFWCGNNLKEHIIMSNGEFILTDAKIRKVANLGKTIRDAKRKIEELGKNNNFLDFCRQD</sequence>
<reference evidence="1" key="1">
    <citation type="submission" date="2021-11" db="EMBL/GenBank/DDBJ databases">
        <title>Description of a new species Pelosinus isolated from the bottom sediments of Lake Baikal.</title>
        <authorList>
            <person name="Zakharyuk A."/>
        </authorList>
    </citation>
    <scope>NUCLEOTIDE SEQUENCE</scope>
    <source>
        <strain evidence="1">Bkl1</strain>
    </source>
</reference>
<evidence type="ECO:0000313" key="2">
    <source>
        <dbReference type="Proteomes" id="UP001165492"/>
    </source>
</evidence>
<dbReference type="RefSeq" id="WP_229533878.1">
    <property type="nucleotide sequence ID" value="NZ_JAJHJB010000003.1"/>
</dbReference>
<dbReference type="EMBL" id="JAJHJB010000003">
    <property type="protein sequence ID" value="MCC5464402.1"/>
    <property type="molecule type" value="Genomic_DNA"/>
</dbReference>
<gene>
    <name evidence="1" type="ORF">LMF89_03375</name>
</gene>
<comment type="caution">
    <text evidence="1">The sequence shown here is derived from an EMBL/GenBank/DDBJ whole genome shotgun (WGS) entry which is preliminary data.</text>
</comment>